<evidence type="ECO:0000256" key="4">
    <source>
        <dbReference type="SAM" id="SignalP"/>
    </source>
</evidence>
<dbReference type="SUPFAM" id="SSF52540">
    <property type="entry name" value="P-loop containing nucleoside triphosphate hydrolases"/>
    <property type="match status" value="1"/>
</dbReference>
<dbReference type="GO" id="GO:0003924">
    <property type="term" value="F:GTPase activity"/>
    <property type="evidence" value="ECO:0007669"/>
    <property type="project" value="InterPro"/>
</dbReference>
<evidence type="ECO:0000313" key="6">
    <source>
        <dbReference type="EMBL" id="EZG53975.1"/>
    </source>
</evidence>
<gene>
    <name evidence="6" type="ORF">GNI_120970</name>
</gene>
<proteinExistence type="inferred from homology"/>
<dbReference type="GO" id="GO:0005525">
    <property type="term" value="F:GTP binding"/>
    <property type="evidence" value="ECO:0007669"/>
    <property type="project" value="UniProtKB-KW"/>
</dbReference>
<comment type="caution">
    <text evidence="6">The sequence shown here is derived from an EMBL/GenBank/DDBJ whole genome shotgun (WGS) entry which is preliminary data.</text>
</comment>
<evidence type="ECO:0000259" key="5">
    <source>
        <dbReference type="PROSITE" id="PS51715"/>
    </source>
</evidence>
<sequence>MRGSIILVGACLAAASLTDGSGADGSGADGSGGGPIQLVRPKAGHADLEATEEGLNYLRSLVAPIAVVSAVGAIHTGKSFLLNQLSDVGQGFSVGYTVRPETSGIWLMPYPRLLDGAGNVAASSSGASPGSTSVSDMSRTPGAGTTLLFLDTEGLFSKDASSSYDAKLFAISTLLSSEVIYNTVKFIDTHHMEALETLIRRTNLFGLRAYARQKVSAVANLSEFLRVLVPSQLSWVVQDFVQDLENLEPEAWLEELLTRGGVATGTPSEVPEERVGNFFKRIDCVTLPVPASSNDLLQKLDTIPSDQLDAQYRIGIANFRNRLMKRAVREPKFKGGGFNGHQGTLGSQDKLPMTGGDMADLLIFLIEAANTSSTDGNHESPFPELPSVAEQFTKLQLKLMQTDILAILEKDLNEVSNRHIRESKPLGAKAFEYEIEKQTYQALKLWK</sequence>
<dbReference type="InterPro" id="IPR027417">
    <property type="entry name" value="P-loop_NTPase"/>
</dbReference>
<feature type="domain" description="GB1/RHD3-type G" evidence="5">
    <location>
        <begin position="62"/>
        <end position="185"/>
    </location>
</feature>
<dbReference type="eggNOG" id="KOG2037">
    <property type="taxonomic scope" value="Eukaryota"/>
</dbReference>
<evidence type="ECO:0000256" key="2">
    <source>
        <dbReference type="ARBA" id="ARBA00023134"/>
    </source>
</evidence>
<name>A0A023B300_GRENI</name>
<keyword evidence="7" id="KW-1185">Reference proteome</keyword>
<dbReference type="PROSITE" id="PS51715">
    <property type="entry name" value="G_GB1_RHD3"/>
    <property type="match status" value="1"/>
</dbReference>
<reference evidence="6" key="1">
    <citation type="submission" date="2013-12" db="EMBL/GenBank/DDBJ databases">
        <authorList>
            <person name="Omoto C.K."/>
            <person name="Sibley D."/>
            <person name="Venepally P."/>
            <person name="Hadjithomas M."/>
            <person name="Karamycheva S."/>
            <person name="Brunk B."/>
            <person name="Roos D."/>
            <person name="Caler E."/>
            <person name="Lorenzi H."/>
        </authorList>
    </citation>
    <scope>NUCLEOTIDE SEQUENCE</scope>
</reference>
<dbReference type="EMBL" id="AFNH02000901">
    <property type="protein sequence ID" value="EZG53975.1"/>
    <property type="molecule type" value="Genomic_DNA"/>
</dbReference>
<feature type="chain" id="PRO_5001514990" evidence="4">
    <location>
        <begin position="21"/>
        <end position="447"/>
    </location>
</feature>
<evidence type="ECO:0000256" key="1">
    <source>
        <dbReference type="ARBA" id="ARBA00022741"/>
    </source>
</evidence>
<dbReference type="Gene3D" id="3.40.50.300">
    <property type="entry name" value="P-loop containing nucleotide triphosphate hydrolases"/>
    <property type="match status" value="1"/>
</dbReference>
<comment type="similarity">
    <text evidence="3">Belongs to the TRAFAC class dynamin-like GTPase superfamily. GB1/RHD3 GTPase family.</text>
</comment>
<dbReference type="OrthoDB" id="2135133at2759"/>
<keyword evidence="2" id="KW-0342">GTP-binding</keyword>
<accession>A0A023B300</accession>
<keyword evidence="4" id="KW-0732">Signal</keyword>
<dbReference type="PANTHER" id="PTHR10751">
    <property type="entry name" value="GUANYLATE BINDING PROTEIN"/>
    <property type="match status" value="1"/>
</dbReference>
<evidence type="ECO:0000313" key="7">
    <source>
        <dbReference type="Proteomes" id="UP000019763"/>
    </source>
</evidence>
<evidence type="ECO:0000256" key="3">
    <source>
        <dbReference type="PROSITE-ProRule" id="PRU01052"/>
    </source>
</evidence>
<feature type="signal peptide" evidence="4">
    <location>
        <begin position="1"/>
        <end position="20"/>
    </location>
</feature>
<dbReference type="InterPro" id="IPR015894">
    <property type="entry name" value="Guanylate-bd_N"/>
</dbReference>
<dbReference type="InterPro" id="IPR030386">
    <property type="entry name" value="G_GB1_RHD3_dom"/>
</dbReference>
<dbReference type="Pfam" id="PF02263">
    <property type="entry name" value="GBP"/>
    <property type="match status" value="1"/>
</dbReference>
<dbReference type="RefSeq" id="XP_011131851.1">
    <property type="nucleotide sequence ID" value="XM_011133549.1"/>
</dbReference>
<dbReference type="Proteomes" id="UP000019763">
    <property type="component" value="Unassembled WGS sequence"/>
</dbReference>
<dbReference type="AlphaFoldDB" id="A0A023B300"/>
<protein>
    <submittedName>
        <fullName evidence="6">Guanylate-binding protein</fullName>
    </submittedName>
</protein>
<dbReference type="VEuPathDB" id="CryptoDB:GNI_120970"/>
<keyword evidence="1" id="KW-0547">Nucleotide-binding</keyword>
<organism evidence="6 7">
    <name type="scientific">Gregarina niphandrodes</name>
    <name type="common">Septate eugregarine</name>
    <dbReference type="NCBI Taxonomy" id="110365"/>
    <lineage>
        <taxon>Eukaryota</taxon>
        <taxon>Sar</taxon>
        <taxon>Alveolata</taxon>
        <taxon>Apicomplexa</taxon>
        <taxon>Conoidasida</taxon>
        <taxon>Gregarinasina</taxon>
        <taxon>Eugregarinorida</taxon>
        <taxon>Gregarinidae</taxon>
        <taxon>Gregarina</taxon>
    </lineage>
</organism>
<dbReference type="GeneID" id="22914272"/>